<protein>
    <submittedName>
        <fullName evidence="1">Type VI secretion system protein ImpJ</fullName>
    </submittedName>
</protein>
<sequence>MSAGNKVIWSEGMFLRPQHFQQQDRYMERFVDGRFKAMGAYNWGLNLLKIDKEPMKLGKISISEASGVFPDGTPFNAPDFESLPSVLEIPENTSNQLIYLCIPLRRNGAVDTCASDDETTLARYRVSKFEARNSASSGAEKTEIQIGKLCLELKLETQDRSGYVSIAIAKVIENNIEQPIKLDQDFIPATIDCNISTILRGYFDELNGMLKQRGEALGHRLADSGRSGSAEIADYMLLQLVNRLEPLTAHLAKLETIHPLTFYSELIQMAGELATFTTTQKRPPLFPNYQHDNLQECFYRVFSSLRQQLSMVLEQTAVSLNLTQRKYGIYVAPITDPSLISTSTFVIAVSAAMPSEAVRTMLPTQCKIAPVERIRELITTQLPGMMLRPLPVAPRQVPYHAGFNYFEIDRNSELFAQLASSGGIAVHLSGEYPELTLELWAIRD</sequence>
<comment type="caution">
    <text evidence="1">The sequence shown here is derived from an EMBL/GenBank/DDBJ whole genome shotgun (WGS) entry which is preliminary data.</text>
</comment>
<dbReference type="NCBIfam" id="TIGR03353">
    <property type="entry name" value="VI_chp_4"/>
    <property type="match status" value="1"/>
</dbReference>
<evidence type="ECO:0000313" key="2">
    <source>
        <dbReference type="Proteomes" id="UP000275394"/>
    </source>
</evidence>
<gene>
    <name evidence="1" type="ORF">EDC56_2670</name>
</gene>
<dbReference type="Proteomes" id="UP000275394">
    <property type="component" value="Unassembled WGS sequence"/>
</dbReference>
<keyword evidence="2" id="KW-1185">Reference proteome</keyword>
<accession>A0A3N2DJS7</accession>
<reference evidence="1 2" key="1">
    <citation type="submission" date="2018-11" db="EMBL/GenBank/DDBJ databases">
        <title>Genomic Encyclopedia of Type Strains, Phase IV (KMG-IV): sequencing the most valuable type-strain genomes for metagenomic binning, comparative biology and taxonomic classification.</title>
        <authorList>
            <person name="Goeker M."/>
        </authorList>
    </citation>
    <scope>NUCLEOTIDE SEQUENCE [LARGE SCALE GENOMIC DNA]</scope>
    <source>
        <strain evidence="1 2">DSM 100316</strain>
    </source>
</reference>
<organism evidence="1 2">
    <name type="scientific">Sinobacterium caligoides</name>
    <dbReference type="NCBI Taxonomy" id="933926"/>
    <lineage>
        <taxon>Bacteria</taxon>
        <taxon>Pseudomonadati</taxon>
        <taxon>Pseudomonadota</taxon>
        <taxon>Gammaproteobacteria</taxon>
        <taxon>Cellvibrionales</taxon>
        <taxon>Spongiibacteraceae</taxon>
        <taxon>Sinobacterium</taxon>
    </lineage>
</organism>
<dbReference type="RefSeq" id="WP_123713030.1">
    <property type="nucleotide sequence ID" value="NZ_RKHR01000005.1"/>
</dbReference>
<evidence type="ECO:0000313" key="1">
    <source>
        <dbReference type="EMBL" id="ROS00036.1"/>
    </source>
</evidence>
<dbReference type="PANTHER" id="PTHR35566">
    <property type="entry name" value="BLR3599 PROTEIN"/>
    <property type="match status" value="1"/>
</dbReference>
<dbReference type="Pfam" id="PF05936">
    <property type="entry name" value="T6SS_VasE"/>
    <property type="match status" value="1"/>
</dbReference>
<name>A0A3N2DJS7_9GAMM</name>
<dbReference type="EMBL" id="RKHR01000005">
    <property type="protein sequence ID" value="ROS00036.1"/>
    <property type="molecule type" value="Genomic_DNA"/>
</dbReference>
<proteinExistence type="predicted"/>
<dbReference type="PANTHER" id="PTHR35566:SF1">
    <property type="entry name" value="TYPE VI SECRETION SYSTEM BASEPLATE COMPONENT TSSK1"/>
    <property type="match status" value="1"/>
</dbReference>
<dbReference type="InterPro" id="IPR010263">
    <property type="entry name" value="T6SS_TssK"/>
</dbReference>
<dbReference type="AlphaFoldDB" id="A0A3N2DJS7"/>
<dbReference type="OrthoDB" id="9775333at2"/>